<dbReference type="EMBL" id="PHAI01000002">
    <property type="protein sequence ID" value="PKM91484.1"/>
    <property type="molecule type" value="Genomic_DNA"/>
</dbReference>
<comment type="pathway">
    <text evidence="2">Amino-acid biosynthesis; L-serine biosynthesis; L-serine from 3-phospho-D-glycerate: step 3/3.</text>
</comment>
<evidence type="ECO:0000256" key="6">
    <source>
        <dbReference type="ARBA" id="ARBA00022801"/>
    </source>
</evidence>
<keyword evidence="4" id="KW-0028">Amino-acid biosynthesis</keyword>
<dbReference type="AlphaFoldDB" id="A0A2N2E9S0"/>
<evidence type="ECO:0000256" key="10">
    <source>
        <dbReference type="ARBA" id="ARBA00048523"/>
    </source>
</evidence>
<organism evidence="11 12">
    <name type="scientific">Candidatus Falkowbacteria bacterium HGW-Falkowbacteria-1</name>
    <dbReference type="NCBI Taxonomy" id="2013768"/>
    <lineage>
        <taxon>Bacteria</taxon>
        <taxon>Candidatus Falkowiibacteriota</taxon>
    </lineage>
</organism>
<keyword evidence="5" id="KW-0479">Metal-binding</keyword>
<dbReference type="InterPro" id="IPR050582">
    <property type="entry name" value="HAD-like_SerB"/>
</dbReference>
<dbReference type="GO" id="GO:0036424">
    <property type="term" value="F:L-phosphoserine phosphatase activity"/>
    <property type="evidence" value="ECO:0007669"/>
    <property type="project" value="TreeGrafter"/>
</dbReference>
<sequence>MKKNKIAIFDIDGTIFRSSLLIELVEALVVEGLFPENIRDTYIRAYKDWFNRRGSYEDYISAVVVAFEKNIKGINNNAFIEIAKQVVADNKDRVYRYTRDLIKKLDKDNYYLLAISHSPKAIVQDFCRDWGFDKVYGRDYEVDENNEFTGETLYLELISDKSKILKRVIEKENLVLTGSVGVGDSEGDITLLQMVERPICFNPNAKLYSQAKLSGWEVVIERKDVIYEI</sequence>
<keyword evidence="6 11" id="KW-0378">Hydrolase</keyword>
<dbReference type="NCBIfam" id="TIGR01490">
    <property type="entry name" value="HAD-SF-IB-hyp1"/>
    <property type="match status" value="1"/>
</dbReference>
<accession>A0A2N2E9S0</accession>
<keyword evidence="8" id="KW-0718">Serine biosynthesis</keyword>
<dbReference type="NCBIfam" id="TIGR01488">
    <property type="entry name" value="HAD-SF-IB"/>
    <property type="match status" value="1"/>
</dbReference>
<dbReference type="SUPFAM" id="SSF56784">
    <property type="entry name" value="HAD-like"/>
    <property type="match status" value="1"/>
</dbReference>
<evidence type="ECO:0000313" key="12">
    <source>
        <dbReference type="Proteomes" id="UP000233517"/>
    </source>
</evidence>
<dbReference type="Proteomes" id="UP000233517">
    <property type="component" value="Unassembled WGS sequence"/>
</dbReference>
<evidence type="ECO:0000256" key="5">
    <source>
        <dbReference type="ARBA" id="ARBA00022723"/>
    </source>
</evidence>
<dbReference type="Gene3D" id="1.20.1440.100">
    <property type="entry name" value="SG protein - dephosphorylation function"/>
    <property type="match status" value="1"/>
</dbReference>
<dbReference type="Gene3D" id="3.40.50.1000">
    <property type="entry name" value="HAD superfamily/HAD-like"/>
    <property type="match status" value="1"/>
</dbReference>
<dbReference type="PANTHER" id="PTHR43344">
    <property type="entry name" value="PHOSPHOSERINE PHOSPHATASE"/>
    <property type="match status" value="1"/>
</dbReference>
<reference evidence="11 12" key="1">
    <citation type="journal article" date="2017" name="ISME J.">
        <title>Potential for microbial H2 and metal transformations associated with novel bacteria and archaea in deep terrestrial subsurface sediments.</title>
        <authorList>
            <person name="Hernsdorf A.W."/>
            <person name="Amano Y."/>
            <person name="Miyakawa K."/>
            <person name="Ise K."/>
            <person name="Suzuki Y."/>
            <person name="Anantharaman K."/>
            <person name="Probst A."/>
            <person name="Burstein D."/>
            <person name="Thomas B.C."/>
            <person name="Banfield J.F."/>
        </authorList>
    </citation>
    <scope>NUCLEOTIDE SEQUENCE [LARGE SCALE GENOMIC DNA]</scope>
    <source>
        <strain evidence="11">HGW-Falkowbacteria-1</strain>
    </source>
</reference>
<dbReference type="GO" id="GO:0000287">
    <property type="term" value="F:magnesium ion binding"/>
    <property type="evidence" value="ECO:0007669"/>
    <property type="project" value="TreeGrafter"/>
</dbReference>
<name>A0A2N2E9S0_9BACT</name>
<evidence type="ECO:0000256" key="3">
    <source>
        <dbReference type="ARBA" id="ARBA00012640"/>
    </source>
</evidence>
<dbReference type="Pfam" id="PF12710">
    <property type="entry name" value="HAD"/>
    <property type="match status" value="1"/>
</dbReference>
<comment type="cofactor">
    <cofactor evidence="1">
        <name>Mg(2+)</name>
        <dbReference type="ChEBI" id="CHEBI:18420"/>
    </cofactor>
</comment>
<comment type="caution">
    <text evidence="11">The sequence shown here is derived from an EMBL/GenBank/DDBJ whole genome shotgun (WGS) entry which is preliminary data.</text>
</comment>
<dbReference type="GO" id="GO:0005737">
    <property type="term" value="C:cytoplasm"/>
    <property type="evidence" value="ECO:0007669"/>
    <property type="project" value="TreeGrafter"/>
</dbReference>
<evidence type="ECO:0000256" key="7">
    <source>
        <dbReference type="ARBA" id="ARBA00022842"/>
    </source>
</evidence>
<dbReference type="InterPro" id="IPR036412">
    <property type="entry name" value="HAD-like_sf"/>
</dbReference>
<dbReference type="InterPro" id="IPR006385">
    <property type="entry name" value="HAD_hydro_SerB1"/>
</dbReference>
<keyword evidence="7" id="KW-0460">Magnesium</keyword>
<dbReference type="InterPro" id="IPR023214">
    <property type="entry name" value="HAD_sf"/>
</dbReference>
<evidence type="ECO:0000256" key="9">
    <source>
        <dbReference type="ARBA" id="ARBA00048138"/>
    </source>
</evidence>
<evidence type="ECO:0000256" key="8">
    <source>
        <dbReference type="ARBA" id="ARBA00023299"/>
    </source>
</evidence>
<comment type="catalytic activity">
    <reaction evidence="10">
        <text>O-phospho-D-serine + H2O = D-serine + phosphate</text>
        <dbReference type="Rhea" id="RHEA:24873"/>
        <dbReference type="ChEBI" id="CHEBI:15377"/>
        <dbReference type="ChEBI" id="CHEBI:35247"/>
        <dbReference type="ChEBI" id="CHEBI:43474"/>
        <dbReference type="ChEBI" id="CHEBI:58680"/>
        <dbReference type="EC" id="3.1.3.3"/>
    </reaction>
</comment>
<dbReference type="EC" id="3.1.3.3" evidence="3"/>
<evidence type="ECO:0000256" key="4">
    <source>
        <dbReference type="ARBA" id="ARBA00022605"/>
    </source>
</evidence>
<dbReference type="GO" id="GO:0006564">
    <property type="term" value="P:L-serine biosynthetic process"/>
    <property type="evidence" value="ECO:0007669"/>
    <property type="project" value="UniProtKB-KW"/>
</dbReference>
<comment type="catalytic activity">
    <reaction evidence="9">
        <text>O-phospho-L-serine + H2O = L-serine + phosphate</text>
        <dbReference type="Rhea" id="RHEA:21208"/>
        <dbReference type="ChEBI" id="CHEBI:15377"/>
        <dbReference type="ChEBI" id="CHEBI:33384"/>
        <dbReference type="ChEBI" id="CHEBI:43474"/>
        <dbReference type="ChEBI" id="CHEBI:57524"/>
        <dbReference type="EC" id="3.1.3.3"/>
    </reaction>
</comment>
<evidence type="ECO:0000256" key="2">
    <source>
        <dbReference type="ARBA" id="ARBA00005135"/>
    </source>
</evidence>
<evidence type="ECO:0000313" key="11">
    <source>
        <dbReference type="EMBL" id="PKM91484.1"/>
    </source>
</evidence>
<evidence type="ECO:0000256" key="1">
    <source>
        <dbReference type="ARBA" id="ARBA00001946"/>
    </source>
</evidence>
<dbReference type="PANTHER" id="PTHR43344:SF2">
    <property type="entry name" value="PHOSPHOSERINE PHOSPHATASE"/>
    <property type="match status" value="1"/>
</dbReference>
<protein>
    <recommendedName>
        <fullName evidence="3">phosphoserine phosphatase</fullName>
        <ecNumber evidence="3">3.1.3.3</ecNumber>
    </recommendedName>
</protein>
<gene>
    <name evidence="11" type="ORF">CVU82_02715</name>
</gene>
<proteinExistence type="predicted"/>